<accession>A0A9E8CIH6</accession>
<feature type="region of interest" description="Disordered" evidence="1">
    <location>
        <begin position="331"/>
        <end position="386"/>
    </location>
</feature>
<feature type="compositionally biased region" description="Pro residues" evidence="1">
    <location>
        <begin position="142"/>
        <end position="162"/>
    </location>
</feature>
<dbReference type="EMBL" id="CP102774">
    <property type="protein sequence ID" value="UZF84822.1"/>
    <property type="molecule type" value="Genomic_DNA"/>
</dbReference>
<dbReference type="AlphaFoldDB" id="A0A9E8CIH6"/>
<feature type="compositionally biased region" description="Low complexity" evidence="1">
    <location>
        <begin position="100"/>
        <end position="114"/>
    </location>
</feature>
<evidence type="ECO:0000259" key="2">
    <source>
        <dbReference type="Pfam" id="PF02120"/>
    </source>
</evidence>
<feature type="region of interest" description="Disordered" evidence="1">
    <location>
        <begin position="142"/>
        <end position="163"/>
    </location>
</feature>
<dbReference type="Pfam" id="PF02120">
    <property type="entry name" value="Flg_hook"/>
    <property type="match status" value="1"/>
</dbReference>
<dbReference type="InterPro" id="IPR021136">
    <property type="entry name" value="Flagellar_hook_control-like_C"/>
</dbReference>
<feature type="domain" description="Flagellar hook-length control protein-like C-terminal" evidence="2">
    <location>
        <begin position="457"/>
        <end position="535"/>
    </location>
</feature>
<name>A0A9E8CIH6_9HYPH</name>
<feature type="region of interest" description="Disordered" evidence="1">
    <location>
        <begin position="190"/>
        <end position="213"/>
    </location>
</feature>
<keyword evidence="3" id="KW-0966">Cell projection</keyword>
<proteinExistence type="predicted"/>
<keyword evidence="3" id="KW-0282">Flagellum</keyword>
<evidence type="ECO:0000256" key="1">
    <source>
        <dbReference type="SAM" id="MobiDB-lite"/>
    </source>
</evidence>
<gene>
    <name evidence="3" type="ORF">NWE54_13345</name>
</gene>
<reference evidence="3" key="1">
    <citation type="submission" date="2022-08" db="EMBL/GenBank/DDBJ databases">
        <title>Complete Genome Sequences of 2 Bosea sp. soil isolates.</title>
        <authorList>
            <person name="Alvarez Arevalo M."/>
            <person name="Sterndorff E.B."/>
            <person name="Faurdal D."/>
            <person name="Joergensen T.S."/>
            <person name="Weber T."/>
        </authorList>
    </citation>
    <scope>NUCLEOTIDE SEQUENCE</scope>
    <source>
        <strain evidence="3">NBC_00436</strain>
    </source>
</reference>
<sequence>MNLAQLVKSQTLATLLQALDAGGELTAGRTVQARLSSFEPDGTVTATIGDTKVALVLAGPQARQAALQPGATLMLRLDPPEQPGGDLRATLVDVRPPKAPASGQPQQQPAQTSAPAPPQPTIPSASAAAPLRTVLTTAPAPQPVTTPVLAPAPPQAAHPPSPVAVQQAFLQQALQTLGLSAAQPAAAPPAAARAAPATSTTTNSASSAAATTSTAPVITAATARAVAGPLLGPLLQRQDGLAPLFANLRALAQGTISLALPKTLPPAIQQVLAQAVPAERQAPTATRLKEALQASGLFLEARQAAGLPLPRQGDLKAGLQALRETLLPIVDSLSPDPKASRQDHGGNPSGDQQADPAPDQSSRPTPPRRDGPLASQPAVEPSLKPGEKPLAIAETLLDQTEAALDRVKLSQYASLPLEAARQDGVQPAQRWLAEIPLAFQQGITMLPLQVERDAPRRDVQGVSPPVWRIRFALDVEPMGPLQGVVTLQGRDVGVSIWAEREETSQLLRGAAPGLEGALLDADFPSGAIDIHTGQPRVMQPTAGQFLDRLS</sequence>
<protein>
    <submittedName>
        <fullName evidence="3">Flagellar hook-length control protein FliK</fullName>
    </submittedName>
</protein>
<feature type="region of interest" description="Disordered" evidence="1">
    <location>
        <begin position="95"/>
        <end position="125"/>
    </location>
</feature>
<organism evidence="3">
    <name type="scientific">Bosea sp. NBC_00436</name>
    <dbReference type="NCBI Taxonomy" id="2969620"/>
    <lineage>
        <taxon>Bacteria</taxon>
        <taxon>Pseudomonadati</taxon>
        <taxon>Pseudomonadota</taxon>
        <taxon>Alphaproteobacteria</taxon>
        <taxon>Hyphomicrobiales</taxon>
        <taxon>Boseaceae</taxon>
        <taxon>Bosea</taxon>
    </lineage>
</organism>
<keyword evidence="3" id="KW-0969">Cilium</keyword>
<evidence type="ECO:0000313" key="3">
    <source>
        <dbReference type="EMBL" id="UZF84822.1"/>
    </source>
</evidence>